<proteinExistence type="predicted"/>
<comment type="caution">
    <text evidence="2">The sequence shown here is derived from an EMBL/GenBank/DDBJ whole genome shotgun (WGS) entry which is preliminary data.</text>
</comment>
<evidence type="ECO:0000313" key="3">
    <source>
        <dbReference type="Proteomes" id="UP001595993"/>
    </source>
</evidence>
<gene>
    <name evidence="2" type="ORF">ACFO9E_02865</name>
</gene>
<dbReference type="Proteomes" id="UP001595993">
    <property type="component" value="Unassembled WGS sequence"/>
</dbReference>
<name>A0ABV9G1L1_9ACTN</name>
<keyword evidence="3" id="KW-1185">Reference proteome</keyword>
<dbReference type="EMBL" id="JBHSFE010000004">
    <property type="protein sequence ID" value="MFC4606772.1"/>
    <property type="molecule type" value="Genomic_DNA"/>
</dbReference>
<evidence type="ECO:0000256" key="1">
    <source>
        <dbReference type="SAM" id="MobiDB-lite"/>
    </source>
</evidence>
<reference evidence="3" key="1">
    <citation type="journal article" date="2019" name="Int. J. Syst. Evol. Microbiol.">
        <title>The Global Catalogue of Microorganisms (GCM) 10K type strain sequencing project: providing services to taxonomists for standard genome sequencing and annotation.</title>
        <authorList>
            <consortium name="The Broad Institute Genomics Platform"/>
            <consortium name="The Broad Institute Genome Sequencing Center for Infectious Disease"/>
            <person name="Wu L."/>
            <person name="Ma J."/>
        </authorList>
    </citation>
    <scope>NUCLEOTIDE SEQUENCE [LARGE SCALE GENOMIC DNA]</scope>
    <source>
        <strain evidence="3">CGMCC 4.7139</strain>
    </source>
</reference>
<organism evidence="2 3">
    <name type="scientific">Streptomyces maoxianensis</name>
    <dbReference type="NCBI Taxonomy" id="1459942"/>
    <lineage>
        <taxon>Bacteria</taxon>
        <taxon>Bacillati</taxon>
        <taxon>Actinomycetota</taxon>
        <taxon>Actinomycetes</taxon>
        <taxon>Kitasatosporales</taxon>
        <taxon>Streptomycetaceae</taxon>
        <taxon>Streptomyces</taxon>
    </lineage>
</organism>
<protein>
    <submittedName>
        <fullName evidence="2">DUF2630 family protein</fullName>
    </submittedName>
</protein>
<accession>A0ABV9G1L1</accession>
<sequence length="81" mass="9250">MDNDQIIGSINDLVAEERALRERSSQQHGLDSDELARLRALEVQLDQCWDLLRRRRAKAEFGEDPNTARVQPADEVEGYLG</sequence>
<feature type="region of interest" description="Disordered" evidence="1">
    <location>
        <begin position="61"/>
        <end position="81"/>
    </location>
</feature>
<dbReference type="RefSeq" id="WP_215096677.1">
    <property type="nucleotide sequence ID" value="NZ_JBHSFE010000004.1"/>
</dbReference>
<dbReference type="InterPro" id="IPR020311">
    <property type="entry name" value="Uncharacterised_Rv0898c"/>
</dbReference>
<evidence type="ECO:0000313" key="2">
    <source>
        <dbReference type="EMBL" id="MFC4606772.1"/>
    </source>
</evidence>
<dbReference type="Pfam" id="PF10944">
    <property type="entry name" value="DUF2630"/>
    <property type="match status" value="1"/>
</dbReference>